<dbReference type="RefSeq" id="WP_187965348.1">
    <property type="nucleotide sequence ID" value="NZ_JACVDC010000022.1"/>
</dbReference>
<keyword evidence="1" id="KW-0092">Biotin</keyword>
<comment type="caution">
    <text evidence="3">The sequence shown here is derived from an EMBL/GenBank/DDBJ whole genome shotgun (WGS) entry which is preliminary data.</text>
</comment>
<dbReference type="SUPFAM" id="SSF51230">
    <property type="entry name" value="Single hybrid motif"/>
    <property type="match status" value="1"/>
</dbReference>
<dbReference type="EMBL" id="JACVDC010000022">
    <property type="protein sequence ID" value="MBC9796201.1"/>
    <property type="molecule type" value="Genomic_DNA"/>
</dbReference>
<dbReference type="AlphaFoldDB" id="A0A926JRT3"/>
<accession>A0A926JRT3</accession>
<dbReference type="PROSITE" id="PS00188">
    <property type="entry name" value="BIOTIN"/>
    <property type="match status" value="1"/>
</dbReference>
<protein>
    <submittedName>
        <fullName evidence="3">Acetyl-CoA carboxylase biotin carboxyl carrier protein subunit</fullName>
    </submittedName>
</protein>
<evidence type="ECO:0000259" key="2">
    <source>
        <dbReference type="PROSITE" id="PS50968"/>
    </source>
</evidence>
<proteinExistence type="predicted"/>
<dbReference type="CDD" id="cd06850">
    <property type="entry name" value="biotinyl_domain"/>
    <property type="match status" value="1"/>
</dbReference>
<dbReference type="InterPro" id="IPR050709">
    <property type="entry name" value="Biotin_Carboxyl_Carrier/Decarb"/>
</dbReference>
<dbReference type="Proteomes" id="UP000653730">
    <property type="component" value="Unassembled WGS sequence"/>
</dbReference>
<dbReference type="Gene3D" id="2.40.50.100">
    <property type="match status" value="1"/>
</dbReference>
<dbReference type="InterPro" id="IPR001882">
    <property type="entry name" value="Biotin_BS"/>
</dbReference>
<dbReference type="Pfam" id="PF00364">
    <property type="entry name" value="Biotin_lipoyl"/>
    <property type="match status" value="1"/>
</dbReference>
<sequence>MDKTYKVKVNNTFDFVIDTRNTALPDMIKTGQGSYHILKNHQSLNAEILETDFLRKTYTVSLDGEIYTVKISDALDQLIEDMGFARGEAGHVSEITAPMPGLVLDIQAETGQHVEENDTLIVLEAMKMENIILSPRSGLIKSIMVARGDAVDKDQLLIAFEEG</sequence>
<dbReference type="PANTHER" id="PTHR45266:SF3">
    <property type="entry name" value="OXALOACETATE DECARBOXYLASE ALPHA CHAIN"/>
    <property type="match status" value="1"/>
</dbReference>
<reference evidence="3 4" key="1">
    <citation type="submission" date="2020-09" db="EMBL/GenBank/DDBJ databases">
        <title>Sinomicrobium weinanense sp. nov., a halophilic bacteria isolated from saline-alkali soil.</title>
        <authorList>
            <person name="Wu P."/>
            <person name="Ren H."/>
            <person name="Mei Y."/>
            <person name="Liang Y."/>
            <person name="Chen Z."/>
        </authorList>
    </citation>
    <scope>NUCLEOTIDE SEQUENCE [LARGE SCALE GENOMIC DNA]</scope>
    <source>
        <strain evidence="3 4">FJxs</strain>
    </source>
</reference>
<feature type="domain" description="Lipoyl-binding" evidence="2">
    <location>
        <begin position="86"/>
        <end position="161"/>
    </location>
</feature>
<evidence type="ECO:0000313" key="4">
    <source>
        <dbReference type="Proteomes" id="UP000653730"/>
    </source>
</evidence>
<keyword evidence="4" id="KW-1185">Reference proteome</keyword>
<name>A0A926JRT3_9FLAO</name>
<dbReference type="PANTHER" id="PTHR45266">
    <property type="entry name" value="OXALOACETATE DECARBOXYLASE ALPHA CHAIN"/>
    <property type="match status" value="1"/>
</dbReference>
<evidence type="ECO:0000313" key="3">
    <source>
        <dbReference type="EMBL" id="MBC9796201.1"/>
    </source>
</evidence>
<organism evidence="3 4">
    <name type="scientific">Sinomicrobium weinanense</name>
    <dbReference type="NCBI Taxonomy" id="2842200"/>
    <lineage>
        <taxon>Bacteria</taxon>
        <taxon>Pseudomonadati</taxon>
        <taxon>Bacteroidota</taxon>
        <taxon>Flavobacteriia</taxon>
        <taxon>Flavobacteriales</taxon>
        <taxon>Flavobacteriaceae</taxon>
        <taxon>Sinomicrobium</taxon>
    </lineage>
</organism>
<dbReference type="FunFam" id="2.40.50.100:FF:000003">
    <property type="entry name" value="Acetyl-CoA carboxylase biotin carboxyl carrier protein"/>
    <property type="match status" value="1"/>
</dbReference>
<evidence type="ECO:0000256" key="1">
    <source>
        <dbReference type="ARBA" id="ARBA00023267"/>
    </source>
</evidence>
<dbReference type="InterPro" id="IPR000089">
    <property type="entry name" value="Biotin_lipoyl"/>
</dbReference>
<dbReference type="InterPro" id="IPR011053">
    <property type="entry name" value="Single_hybrid_motif"/>
</dbReference>
<gene>
    <name evidence="3" type="ORF">IBL28_09495</name>
</gene>
<dbReference type="PROSITE" id="PS50968">
    <property type="entry name" value="BIOTINYL_LIPOYL"/>
    <property type="match status" value="1"/>
</dbReference>